<keyword evidence="7" id="KW-1185">Reference proteome</keyword>
<feature type="transmembrane region" description="Helical" evidence="5">
    <location>
        <begin position="195"/>
        <end position="212"/>
    </location>
</feature>
<evidence type="ECO:0008006" key="8">
    <source>
        <dbReference type="Google" id="ProtNLM"/>
    </source>
</evidence>
<keyword evidence="3 5" id="KW-1133">Transmembrane helix</keyword>
<dbReference type="PANTHER" id="PTHR10989">
    <property type="entry name" value="ANDROGEN-INDUCED PROTEIN 1-RELATED"/>
    <property type="match status" value="1"/>
</dbReference>
<dbReference type="Pfam" id="PF04750">
    <property type="entry name" value="Far-17a_AIG1"/>
    <property type="match status" value="1"/>
</dbReference>
<keyword evidence="2 5" id="KW-0812">Transmembrane</keyword>
<reference evidence="6" key="1">
    <citation type="journal article" date="2023" name="Genome Biol. Evol.">
        <title>First Whole Genome Sequence and Flow Cytometry Genome Size Data for the Lichen-Forming Fungus Ramalina farinacea (Ascomycota).</title>
        <authorList>
            <person name="Llewellyn T."/>
            <person name="Mian S."/>
            <person name="Hill R."/>
            <person name="Leitch I.J."/>
            <person name="Gaya E."/>
        </authorList>
    </citation>
    <scope>NUCLEOTIDE SEQUENCE</scope>
    <source>
        <strain evidence="6">LIQ254RAFAR</strain>
    </source>
</reference>
<evidence type="ECO:0000256" key="3">
    <source>
        <dbReference type="ARBA" id="ARBA00022989"/>
    </source>
</evidence>
<evidence type="ECO:0000313" key="6">
    <source>
        <dbReference type="EMBL" id="MDI1493265.1"/>
    </source>
</evidence>
<dbReference type="Proteomes" id="UP001161017">
    <property type="component" value="Unassembled WGS sequence"/>
</dbReference>
<proteinExistence type="predicted"/>
<sequence length="229" mass="25084">MSLIFHAGALAQHIYALNALLHWPVPFPEPVPTSWHFNYLTTLALSLSIISFSLACLTHLFTYITKPRIPSSPLLNLLCKIHETISPVAAAGEILITILYFGLKVISNDLVIPDWVKLPLTLDLNLHLVPTILRLVDALLFSPPRQWQAVSVQRAAGVSLSAAVAYWVVCERSKATSGMYPYPVMEEVGGVGGRLVLWSVSAGLLMGSMLGLKWMYGIIYGSEEGAKDD</sequence>
<name>A0AA43QZT4_9LECA</name>
<dbReference type="InterPro" id="IPR006838">
    <property type="entry name" value="ADTRP_AIG1"/>
</dbReference>
<dbReference type="EMBL" id="JAPUFD010000025">
    <property type="protein sequence ID" value="MDI1493265.1"/>
    <property type="molecule type" value="Genomic_DNA"/>
</dbReference>
<dbReference type="AlphaFoldDB" id="A0AA43QZT4"/>
<feature type="transmembrane region" description="Helical" evidence="5">
    <location>
        <begin position="40"/>
        <end position="64"/>
    </location>
</feature>
<dbReference type="GO" id="GO:0012505">
    <property type="term" value="C:endomembrane system"/>
    <property type="evidence" value="ECO:0007669"/>
    <property type="project" value="UniProtKB-SubCell"/>
</dbReference>
<comment type="caution">
    <text evidence="6">The sequence shown here is derived from an EMBL/GenBank/DDBJ whole genome shotgun (WGS) entry which is preliminary data.</text>
</comment>
<evidence type="ECO:0000256" key="2">
    <source>
        <dbReference type="ARBA" id="ARBA00022692"/>
    </source>
</evidence>
<protein>
    <recommendedName>
        <fullName evidence="8">FAR-17a/AIG1-like protein</fullName>
    </recommendedName>
</protein>
<evidence type="ECO:0000256" key="1">
    <source>
        <dbReference type="ARBA" id="ARBA00004127"/>
    </source>
</evidence>
<evidence type="ECO:0000256" key="4">
    <source>
        <dbReference type="ARBA" id="ARBA00023136"/>
    </source>
</evidence>
<gene>
    <name evidence="6" type="ORF">OHK93_005053</name>
</gene>
<evidence type="ECO:0000313" key="7">
    <source>
        <dbReference type="Proteomes" id="UP001161017"/>
    </source>
</evidence>
<keyword evidence="4 5" id="KW-0472">Membrane</keyword>
<evidence type="ECO:0000256" key="5">
    <source>
        <dbReference type="SAM" id="Phobius"/>
    </source>
</evidence>
<dbReference type="GO" id="GO:0016020">
    <property type="term" value="C:membrane"/>
    <property type="evidence" value="ECO:0007669"/>
    <property type="project" value="InterPro"/>
</dbReference>
<comment type="subcellular location">
    <subcellularLocation>
        <location evidence="1">Endomembrane system</location>
        <topology evidence="1">Multi-pass membrane protein</topology>
    </subcellularLocation>
</comment>
<dbReference type="PANTHER" id="PTHR10989:SF16">
    <property type="entry name" value="AT02829P-RELATED"/>
    <property type="match status" value="1"/>
</dbReference>
<accession>A0AA43QZT4</accession>
<organism evidence="6 7">
    <name type="scientific">Ramalina farinacea</name>
    <dbReference type="NCBI Taxonomy" id="258253"/>
    <lineage>
        <taxon>Eukaryota</taxon>
        <taxon>Fungi</taxon>
        <taxon>Dikarya</taxon>
        <taxon>Ascomycota</taxon>
        <taxon>Pezizomycotina</taxon>
        <taxon>Lecanoromycetes</taxon>
        <taxon>OSLEUM clade</taxon>
        <taxon>Lecanoromycetidae</taxon>
        <taxon>Lecanorales</taxon>
        <taxon>Lecanorineae</taxon>
        <taxon>Ramalinaceae</taxon>
        <taxon>Ramalina</taxon>
    </lineage>
</organism>